<feature type="transmembrane region" description="Helical" evidence="14">
    <location>
        <begin position="578"/>
        <end position="599"/>
    </location>
</feature>
<keyword evidence="17" id="KW-1185">Reference proteome</keyword>
<dbReference type="PROSITE" id="PS50929">
    <property type="entry name" value="ABC_TM1F"/>
    <property type="match status" value="2"/>
</dbReference>
<evidence type="ECO:0000256" key="12">
    <source>
        <dbReference type="ARBA" id="ARBA00047523"/>
    </source>
</evidence>
<gene>
    <name evidence="18" type="primary">LOC113794613</name>
</gene>
<feature type="transmembrane region" description="Helical" evidence="14">
    <location>
        <begin position="41"/>
        <end position="60"/>
    </location>
</feature>
<feature type="transmembrane region" description="Helical" evidence="14">
    <location>
        <begin position="1255"/>
        <end position="1273"/>
    </location>
</feature>
<feature type="transmembrane region" description="Helical" evidence="14">
    <location>
        <begin position="1370"/>
        <end position="1389"/>
    </location>
</feature>
<evidence type="ECO:0000256" key="13">
    <source>
        <dbReference type="SAM" id="MobiDB-lite"/>
    </source>
</evidence>
<dbReference type="PROSITE" id="PS50893">
    <property type="entry name" value="ABC_TRANSPORTER_2"/>
    <property type="match status" value="2"/>
</dbReference>
<evidence type="ECO:0000256" key="6">
    <source>
        <dbReference type="ARBA" id="ARBA00022737"/>
    </source>
</evidence>
<feature type="transmembrane region" description="Helical" evidence="14">
    <location>
        <begin position="476"/>
        <end position="493"/>
    </location>
</feature>
<dbReference type="FunFam" id="1.20.1560.10:FF:000020">
    <property type="entry name" value="ABC metal ion transporter"/>
    <property type="match status" value="1"/>
</dbReference>
<dbReference type="OMA" id="CFETGMR"/>
<dbReference type="FunFam" id="3.40.50.300:FF:000074">
    <property type="entry name" value="Multidrug resistance-associated protein 5 isoform 1"/>
    <property type="match status" value="1"/>
</dbReference>
<feature type="domain" description="ABC transporter" evidence="15">
    <location>
        <begin position="1437"/>
        <end position="1671"/>
    </location>
</feature>
<name>A0A6P6Y4Z0_DERPT</name>
<evidence type="ECO:0000313" key="18">
    <source>
        <dbReference type="RefSeq" id="XP_027200537.1"/>
    </source>
</evidence>
<feature type="transmembrane region" description="Helical" evidence="14">
    <location>
        <begin position="94"/>
        <end position="112"/>
    </location>
</feature>
<dbReference type="CDD" id="cd03250">
    <property type="entry name" value="ABCC_MRP_domain1"/>
    <property type="match status" value="1"/>
</dbReference>
<comment type="subcellular location">
    <subcellularLocation>
        <location evidence="1">Vacuole membrane</location>
        <topology evidence="1">Multi-pass membrane protein</topology>
    </subcellularLocation>
</comment>
<dbReference type="Pfam" id="PF00664">
    <property type="entry name" value="ABC_membrane"/>
    <property type="match status" value="2"/>
</dbReference>
<feature type="domain" description="ABC transmembrane type-1" evidence="16">
    <location>
        <begin position="439"/>
        <end position="721"/>
    </location>
</feature>
<dbReference type="InterPro" id="IPR017871">
    <property type="entry name" value="ABC_transporter-like_CS"/>
</dbReference>
<dbReference type="OrthoDB" id="6412548at2759"/>
<dbReference type="InterPro" id="IPR003439">
    <property type="entry name" value="ABC_transporter-like_ATP-bd"/>
</dbReference>
<feature type="region of interest" description="Disordered" evidence="13">
    <location>
        <begin position="772"/>
        <end position="826"/>
    </location>
</feature>
<dbReference type="InterPro" id="IPR011527">
    <property type="entry name" value="ABC1_TM_dom"/>
</dbReference>
<dbReference type="GO" id="GO:0005524">
    <property type="term" value="F:ATP binding"/>
    <property type="evidence" value="ECO:0007669"/>
    <property type="project" value="UniProtKB-KW"/>
</dbReference>
<evidence type="ECO:0000256" key="2">
    <source>
        <dbReference type="ARBA" id="ARBA00009726"/>
    </source>
</evidence>
<dbReference type="Pfam" id="PF00005">
    <property type="entry name" value="ABC_tran"/>
    <property type="match status" value="2"/>
</dbReference>
<feature type="compositionally biased region" description="Basic residues" evidence="13">
    <location>
        <begin position="776"/>
        <end position="787"/>
    </location>
</feature>
<dbReference type="SUPFAM" id="SSF52540">
    <property type="entry name" value="P-loop containing nucleoside triphosphate hydrolases"/>
    <property type="match status" value="2"/>
</dbReference>
<dbReference type="FunCoup" id="A0A6P6Y4Z0">
    <property type="interactions" value="342"/>
</dbReference>
<dbReference type="InterPro" id="IPR027417">
    <property type="entry name" value="P-loop_NTPase"/>
</dbReference>
<sequence>MEDRYFCGGNDSSSTSILDFNQLWNSTRPEFSKCFLKTIPFWLPSLFLWLFAPIEIYFILKKHFTFNNDHYHHRQQRRQQSISIPYNQYNISRLFFTILLIITNLAQLIHDLCYYQPFWQLININNNNVDNIILASSADISASLLNIITFSFFACFIQIHRRHGKHTSGIAWLFMFISVISFLPIIYTFILNGFNFNNVYLQIGPIEKNFNLSLLSTIFILHSILLIIIFLQTCFADQKPIQHLHRSSKQQQTSTLDNYDDNNSLNDSKRKLSINNVDSFEMSSPYEPNGTIIEETISSSSPLSSSTTNIDHHSLIETGKKPIECPELRSSFLSQITFWWFNTLAIRGFRRSLTMDDLWELKPEDQTNYVAPKFDRHWRSQLRRSQLSMKKRSSLKQQQQQSSSIPIIMTAIPTDTIKPKTANIVWAMCKTFGWLFISGAIFKLGHDLLQFVAPQLLKLFIGFIKKPSSEEPIWHGYFIAALFFLTALIQSFFLNYYFYIMFVIGMRLRTSFISAIYRKALTLSNASRKQTTTGEIVNLMSVDAQRFVDVLPFLNLIWSSPLQIALTVYFLWMELGPSVLAGLAVMVLMIPINGFISSYQRRLQMKQMKKKDERVKVINELLNGIRVIKLYAWEVPFIQKVSNIRNSEIDYLKKNGYLHSVTSFLWTCAPFMVSFVTFAIYVLSSKDNVLDPQKAFVSLSLFNLLRFPLSMLPMLISMLVSCSVSITRLNRFLNSPQLENYVDRNEELMNNLDIRIENGTFCWETENTNTVDDKKKKSKKKNKKKAKKSNDDDDDEQQSKANGCETNQQPLLDNNNENNDQQRSSLPPLTLQSINLNIEKGSLVAIVGHVGSGKSSLISALLGEMECIEGRVQINHNSSIAYVTQQAWIQNATLRDNILFGKPFMKNRYDSIIDMCALKPDIQILPGGDQTEIGEKGINLSGGQKQRVALARACYAQTDIILMDDPLSAVDSHVSKHIFNRVISNRTGLLKNRTRLLVTNNISLLPEFDQIIVLNHGTISETGTYSELMSNSGKFSDFVREFASNEKQENELDSSTELHRSSSLSKDDPSTPIAKKSIDKKLIEIERTETGEVKFSVYITYFRSLTCLWVLIILFGFIGMQTASVFSNVWLAIWSNDLISANITDNEIQLRNHRLIVYGGLGFIQAFCVLIGAIALANGVVHSSRTLHRILMERIMRSPIQFFDTTPLGRIVNRFSKDIDTVDSTIPHTMRGWVICFLQVISTFILIVIEINVFLLVAIPLLLFYYLIQKFYVATSRQLKRLESVTRSPIYSHFGETLSGVSTIRAYGCSKRFIQESNERVDTNQRCYFPSFIANRWLAIRLEFCGNMITFFAAAFSVLSRDKFQSQPGFAGLIMTYAMSVTQTLNWLIRMASEMETNVVSVERIDEYCHIPTEREWTRPSNSEPIISKEWPNNGEIDFDEFCVRYRDGLKLVLNNICIKVESGEKVGIVGRTGAGKSTLTLALFRLLEGSSGRIVIDDIDISLIGLHELRSKLSIIPQDPVLFSGTIRSNLDPFNIQSDEQLWRALEHSHLKQYVSGLESGLDYQVAENGENLSVGQRQLICLARALLRKTKILILDEATAAIDLETDSLIQRTIRKEFADCTILTIAHRLNTIMDSDRVLVLDKGRVVEYESPQRLLSDRRSRFFALAKDAGLV</sequence>
<dbReference type="GO" id="GO:0015431">
    <property type="term" value="F:ABC-type glutathione S-conjugate transporter activity"/>
    <property type="evidence" value="ECO:0007669"/>
    <property type="project" value="UniProtKB-EC"/>
</dbReference>
<evidence type="ECO:0000259" key="15">
    <source>
        <dbReference type="PROSITE" id="PS50893"/>
    </source>
</evidence>
<keyword evidence="8" id="KW-0067">ATP-binding</keyword>
<evidence type="ECO:0000313" key="17">
    <source>
        <dbReference type="Proteomes" id="UP000515146"/>
    </source>
</evidence>
<feature type="transmembrane region" description="Helical" evidence="14">
    <location>
        <begin position="210"/>
        <end position="231"/>
    </location>
</feature>
<keyword evidence="7" id="KW-0547">Nucleotide-binding</keyword>
<feature type="compositionally biased region" description="Basic and acidic residues" evidence="13">
    <location>
        <begin position="1046"/>
        <end position="1069"/>
    </location>
</feature>
<feature type="compositionally biased region" description="Low complexity" evidence="13">
    <location>
        <begin position="807"/>
        <end position="822"/>
    </location>
</feature>
<evidence type="ECO:0000256" key="7">
    <source>
        <dbReference type="ARBA" id="ARBA00022741"/>
    </source>
</evidence>
<evidence type="ECO:0000256" key="3">
    <source>
        <dbReference type="ARBA" id="ARBA00022448"/>
    </source>
</evidence>
<dbReference type="GO" id="GO:0016887">
    <property type="term" value="F:ATP hydrolysis activity"/>
    <property type="evidence" value="ECO:0007669"/>
    <property type="project" value="InterPro"/>
</dbReference>
<dbReference type="InterPro" id="IPR003593">
    <property type="entry name" value="AAA+_ATPase"/>
</dbReference>
<keyword evidence="4" id="KW-0926">Vacuole</keyword>
<evidence type="ECO:0000256" key="1">
    <source>
        <dbReference type="ARBA" id="ARBA00004128"/>
    </source>
</evidence>
<accession>A0A6P6Y4Z0</accession>
<dbReference type="Proteomes" id="UP000515146">
    <property type="component" value="Unplaced"/>
</dbReference>
<dbReference type="Gene3D" id="3.40.50.300">
    <property type="entry name" value="P-loop containing nucleotide triphosphate hydrolases"/>
    <property type="match status" value="2"/>
</dbReference>
<dbReference type="SMART" id="SM00382">
    <property type="entry name" value="AAA"/>
    <property type="match status" value="2"/>
</dbReference>
<evidence type="ECO:0000256" key="8">
    <source>
        <dbReference type="ARBA" id="ARBA00022840"/>
    </source>
</evidence>
<comment type="similarity">
    <text evidence="2">Belongs to the ABC transporter superfamily. ABCC family. Conjugate transporter (TC 3.A.1.208) subfamily.</text>
</comment>
<comment type="catalytic activity">
    <reaction evidence="12">
        <text>leukotriene C4(in) + ATP + H2O = leukotriene C4(out) + ADP + phosphate + H(+)</text>
        <dbReference type="Rhea" id="RHEA:38963"/>
        <dbReference type="ChEBI" id="CHEBI:15377"/>
        <dbReference type="ChEBI" id="CHEBI:15378"/>
        <dbReference type="ChEBI" id="CHEBI:30616"/>
        <dbReference type="ChEBI" id="CHEBI:43474"/>
        <dbReference type="ChEBI" id="CHEBI:57973"/>
        <dbReference type="ChEBI" id="CHEBI:456216"/>
    </reaction>
    <physiologicalReaction direction="left-to-right" evidence="12">
        <dbReference type="Rhea" id="RHEA:38964"/>
    </physiologicalReaction>
</comment>
<feature type="transmembrane region" description="Helical" evidence="14">
    <location>
        <begin position="1338"/>
        <end position="1358"/>
    </location>
</feature>
<dbReference type="GO" id="GO:0000323">
    <property type="term" value="C:lytic vacuole"/>
    <property type="evidence" value="ECO:0007669"/>
    <property type="project" value="UniProtKB-ARBA"/>
</dbReference>
<dbReference type="InterPro" id="IPR050173">
    <property type="entry name" value="ABC_transporter_C-like"/>
</dbReference>
<keyword evidence="5 14" id="KW-0812">Transmembrane</keyword>
<dbReference type="Gene3D" id="1.20.1560.10">
    <property type="entry name" value="ABC transporter type 1, transmembrane domain"/>
    <property type="match status" value="2"/>
</dbReference>
<keyword evidence="3" id="KW-0813">Transport</keyword>
<dbReference type="CDD" id="cd03244">
    <property type="entry name" value="ABCC_MRP_domain2"/>
    <property type="match status" value="1"/>
</dbReference>
<feature type="transmembrane region" description="Helical" evidence="14">
    <location>
        <begin position="424"/>
        <end position="442"/>
    </location>
</feature>
<evidence type="ECO:0000256" key="4">
    <source>
        <dbReference type="ARBA" id="ARBA00022554"/>
    </source>
</evidence>
<feature type="transmembrane region" description="Helical" evidence="14">
    <location>
        <begin position="1108"/>
        <end position="1135"/>
    </location>
</feature>
<feature type="region of interest" description="Disordered" evidence="13">
    <location>
        <begin position="1046"/>
        <end position="1072"/>
    </location>
</feature>
<dbReference type="PANTHER" id="PTHR24223:SF443">
    <property type="entry name" value="MULTIDRUG-RESISTANCE LIKE PROTEIN 1, ISOFORM I"/>
    <property type="match status" value="1"/>
</dbReference>
<evidence type="ECO:0000256" key="9">
    <source>
        <dbReference type="ARBA" id="ARBA00022989"/>
    </source>
</evidence>
<feature type="domain" description="ABC transporter" evidence="15">
    <location>
        <begin position="816"/>
        <end position="1041"/>
    </location>
</feature>
<feature type="transmembrane region" description="Helical" evidence="14">
    <location>
        <begin position="1155"/>
        <end position="1181"/>
    </location>
</feature>
<dbReference type="SUPFAM" id="SSF90123">
    <property type="entry name" value="ABC transporter transmembrane region"/>
    <property type="match status" value="2"/>
</dbReference>
<dbReference type="FunFam" id="1.20.1560.10:FF:000001">
    <property type="entry name" value="ATP-binding cassette subfamily C member 1"/>
    <property type="match status" value="1"/>
</dbReference>
<evidence type="ECO:0000256" key="11">
    <source>
        <dbReference type="ARBA" id="ARBA00024220"/>
    </source>
</evidence>
<proteinExistence type="inferred from homology"/>
<organism evidence="17 18">
    <name type="scientific">Dermatophagoides pteronyssinus</name>
    <name type="common">European house dust mite</name>
    <dbReference type="NCBI Taxonomy" id="6956"/>
    <lineage>
        <taxon>Eukaryota</taxon>
        <taxon>Metazoa</taxon>
        <taxon>Ecdysozoa</taxon>
        <taxon>Arthropoda</taxon>
        <taxon>Chelicerata</taxon>
        <taxon>Arachnida</taxon>
        <taxon>Acari</taxon>
        <taxon>Acariformes</taxon>
        <taxon>Sarcoptiformes</taxon>
        <taxon>Astigmata</taxon>
        <taxon>Psoroptidia</taxon>
        <taxon>Analgoidea</taxon>
        <taxon>Pyroglyphidae</taxon>
        <taxon>Dermatophagoidinae</taxon>
        <taxon>Dermatophagoides</taxon>
    </lineage>
</organism>
<keyword evidence="10 14" id="KW-0472">Membrane</keyword>
<dbReference type="PANTHER" id="PTHR24223">
    <property type="entry name" value="ATP-BINDING CASSETTE SUB-FAMILY C"/>
    <property type="match status" value="1"/>
</dbReference>
<dbReference type="KEGG" id="dpte:113794613"/>
<dbReference type="PROSITE" id="PS00211">
    <property type="entry name" value="ABC_TRANSPORTER_1"/>
    <property type="match status" value="1"/>
</dbReference>
<feature type="transmembrane region" description="Helical" evidence="14">
    <location>
        <begin position="169"/>
        <end position="190"/>
    </location>
</feature>
<dbReference type="CDD" id="cd18603">
    <property type="entry name" value="ABC_6TM_MRP1_2_3_6_D2_like"/>
    <property type="match status" value="1"/>
</dbReference>
<evidence type="ECO:0000256" key="10">
    <source>
        <dbReference type="ARBA" id="ARBA00023136"/>
    </source>
</evidence>
<feature type="transmembrane region" description="Helical" evidence="14">
    <location>
        <begin position="132"/>
        <end position="157"/>
    </location>
</feature>
<evidence type="ECO:0000256" key="14">
    <source>
        <dbReference type="SAM" id="Phobius"/>
    </source>
</evidence>
<feature type="transmembrane region" description="Helical" evidence="14">
    <location>
        <begin position="663"/>
        <end position="684"/>
    </location>
</feature>
<feature type="transmembrane region" description="Helical" evidence="14">
    <location>
        <begin position="550"/>
        <end position="572"/>
    </location>
</feature>
<evidence type="ECO:0000259" key="16">
    <source>
        <dbReference type="PROSITE" id="PS50929"/>
    </source>
</evidence>
<evidence type="ECO:0000256" key="5">
    <source>
        <dbReference type="ARBA" id="ARBA00022692"/>
    </source>
</evidence>
<protein>
    <recommendedName>
        <fullName evidence="11">ABC-type glutathione-S-conjugate transporter</fullName>
        <ecNumber evidence="11">7.6.2.3</ecNumber>
    </recommendedName>
</protein>
<reference evidence="18" key="1">
    <citation type="submission" date="2025-08" db="UniProtKB">
        <authorList>
            <consortium name="RefSeq"/>
        </authorList>
    </citation>
    <scope>IDENTIFICATION</scope>
    <source>
        <strain evidence="18">Airmid</strain>
    </source>
</reference>
<dbReference type="FunFam" id="3.40.50.300:FF:000997">
    <property type="entry name" value="Multidrug resistance-associated protein 1"/>
    <property type="match status" value="1"/>
</dbReference>
<dbReference type="GO" id="GO:0005774">
    <property type="term" value="C:vacuolar membrane"/>
    <property type="evidence" value="ECO:0007669"/>
    <property type="project" value="UniProtKB-SubCell"/>
</dbReference>
<keyword evidence="9 14" id="KW-1133">Transmembrane helix</keyword>
<dbReference type="InParanoid" id="A0A6P6Y4Z0"/>
<keyword evidence="6" id="KW-0677">Repeat</keyword>
<dbReference type="EC" id="7.6.2.3" evidence="11"/>
<dbReference type="CDD" id="cd18595">
    <property type="entry name" value="ABC_6TM_MRP1_2_3_6_D1_like"/>
    <property type="match status" value="1"/>
</dbReference>
<dbReference type="RefSeq" id="XP_027200537.1">
    <property type="nucleotide sequence ID" value="XM_027344736.1"/>
</dbReference>
<feature type="domain" description="ABC transmembrane type-1" evidence="16">
    <location>
        <begin position="1111"/>
        <end position="1397"/>
    </location>
</feature>
<dbReference type="InterPro" id="IPR036640">
    <property type="entry name" value="ABC1_TM_sf"/>
</dbReference>